<protein>
    <submittedName>
        <fullName evidence="3">Urease accessory protein UreD</fullName>
    </submittedName>
</protein>
<dbReference type="HAMAP" id="MF_01384">
    <property type="entry name" value="UreD"/>
    <property type="match status" value="1"/>
</dbReference>
<keyword evidence="2" id="KW-0143">Chaperone</keyword>
<accession>A0A6A5SGI6</accession>
<evidence type="ECO:0000313" key="4">
    <source>
        <dbReference type="Proteomes" id="UP000800038"/>
    </source>
</evidence>
<proteinExistence type="inferred from homology"/>
<dbReference type="AlphaFoldDB" id="A0A6A5SGI6"/>
<sequence length="339" mass="37913">MSFISPFGASTSKPGNGSIVLDVLYPDKPVLSTLSYQYPLKLVAPDPIPPPNYGKEEQSVLRANAPPLIHTVFLLTYGGGIVAGDSINLDVKLDCNTRLILSTQGSTKIFKTPSPDLVSRQHMTIHLKQDSALVYLPDPVQPFADTAFAQSQIYHLENEQGNLCVCDWVTSGRSALGENWDMYEYKSRNEVWTVGDTGEKRLLLRDNLILSKHGKTDLPLSSRMDNYAVFGTLIIRGPIFSSISEFFLDEFEALPRIGGRNWGDEVQPELLPHEQRRHERQQREKADGLMWSAANVRGFVLVKFSSREVEGSRNWLGDMIREEGSVSQAFGERAILCLK</sequence>
<gene>
    <name evidence="3" type="ORF">EJ02DRAFT_457383</name>
</gene>
<evidence type="ECO:0000256" key="1">
    <source>
        <dbReference type="ARBA" id="ARBA00007177"/>
    </source>
</evidence>
<dbReference type="Pfam" id="PF01774">
    <property type="entry name" value="UreD"/>
    <property type="match status" value="1"/>
</dbReference>
<dbReference type="OrthoDB" id="5550464at2759"/>
<dbReference type="InterPro" id="IPR002669">
    <property type="entry name" value="UreD"/>
</dbReference>
<name>A0A6A5SGI6_9PLEO</name>
<keyword evidence="4" id="KW-1185">Reference proteome</keyword>
<dbReference type="EMBL" id="ML976091">
    <property type="protein sequence ID" value="KAF1938962.1"/>
    <property type="molecule type" value="Genomic_DNA"/>
</dbReference>
<evidence type="ECO:0000313" key="3">
    <source>
        <dbReference type="EMBL" id="KAF1938962.1"/>
    </source>
</evidence>
<comment type="similarity">
    <text evidence="1">Belongs to the UreD family.</text>
</comment>
<dbReference type="PANTHER" id="PTHR33643">
    <property type="entry name" value="UREASE ACCESSORY PROTEIN D"/>
    <property type="match status" value="1"/>
</dbReference>
<reference evidence="3" key="1">
    <citation type="journal article" date="2020" name="Stud. Mycol.">
        <title>101 Dothideomycetes genomes: a test case for predicting lifestyles and emergence of pathogens.</title>
        <authorList>
            <person name="Haridas S."/>
            <person name="Albert R."/>
            <person name="Binder M."/>
            <person name="Bloem J."/>
            <person name="Labutti K."/>
            <person name="Salamov A."/>
            <person name="Andreopoulos B."/>
            <person name="Baker S."/>
            <person name="Barry K."/>
            <person name="Bills G."/>
            <person name="Bluhm B."/>
            <person name="Cannon C."/>
            <person name="Castanera R."/>
            <person name="Culley D."/>
            <person name="Daum C."/>
            <person name="Ezra D."/>
            <person name="Gonzalez J."/>
            <person name="Henrissat B."/>
            <person name="Kuo A."/>
            <person name="Liang C."/>
            <person name="Lipzen A."/>
            <person name="Lutzoni F."/>
            <person name="Magnuson J."/>
            <person name="Mondo S."/>
            <person name="Nolan M."/>
            <person name="Ohm R."/>
            <person name="Pangilinan J."/>
            <person name="Park H.-J."/>
            <person name="Ramirez L."/>
            <person name="Alfaro M."/>
            <person name="Sun H."/>
            <person name="Tritt A."/>
            <person name="Yoshinaga Y."/>
            <person name="Zwiers L.-H."/>
            <person name="Turgeon B."/>
            <person name="Goodwin S."/>
            <person name="Spatafora J."/>
            <person name="Crous P."/>
            <person name="Grigoriev I."/>
        </authorList>
    </citation>
    <scope>NUCLEOTIDE SEQUENCE</scope>
    <source>
        <strain evidence="3">CBS 161.51</strain>
    </source>
</reference>
<dbReference type="GO" id="GO:0016151">
    <property type="term" value="F:nickel cation binding"/>
    <property type="evidence" value="ECO:0007669"/>
    <property type="project" value="InterPro"/>
</dbReference>
<dbReference type="PANTHER" id="PTHR33643:SF1">
    <property type="entry name" value="UREASE ACCESSORY PROTEIN D"/>
    <property type="match status" value="1"/>
</dbReference>
<dbReference type="Proteomes" id="UP000800038">
    <property type="component" value="Unassembled WGS sequence"/>
</dbReference>
<evidence type="ECO:0000256" key="2">
    <source>
        <dbReference type="ARBA" id="ARBA00023186"/>
    </source>
</evidence>
<organism evidence="3 4">
    <name type="scientific">Clathrospora elynae</name>
    <dbReference type="NCBI Taxonomy" id="706981"/>
    <lineage>
        <taxon>Eukaryota</taxon>
        <taxon>Fungi</taxon>
        <taxon>Dikarya</taxon>
        <taxon>Ascomycota</taxon>
        <taxon>Pezizomycotina</taxon>
        <taxon>Dothideomycetes</taxon>
        <taxon>Pleosporomycetidae</taxon>
        <taxon>Pleosporales</taxon>
        <taxon>Diademaceae</taxon>
        <taxon>Clathrospora</taxon>
    </lineage>
</organism>